<dbReference type="PATRIC" id="fig|1178482.3.peg.2871"/>
<dbReference type="Pfam" id="PF08436">
    <property type="entry name" value="DXP_redisom_C"/>
    <property type="match status" value="1"/>
</dbReference>
<dbReference type="PANTHER" id="PTHR30525:SF0">
    <property type="entry name" value="1-DEOXY-D-XYLULOSE 5-PHOSPHATE REDUCTOISOMERASE, CHLOROPLASTIC"/>
    <property type="match status" value="1"/>
</dbReference>
<feature type="binding site" evidence="9">
    <location>
        <position position="253"/>
    </location>
    <ligand>
        <name>1-deoxy-D-xylulose 5-phosphate</name>
        <dbReference type="ChEBI" id="CHEBI:57792"/>
    </ligand>
</feature>
<dbReference type="Gene3D" id="3.40.50.720">
    <property type="entry name" value="NAD(P)-binding Rossmann-like Domain"/>
    <property type="match status" value="1"/>
</dbReference>
<dbReference type="Proteomes" id="UP000019113">
    <property type="component" value="Unassembled WGS sequence"/>
</dbReference>
<keyword evidence="3 9" id="KW-0479">Metal-binding</keyword>
<evidence type="ECO:0000256" key="4">
    <source>
        <dbReference type="ARBA" id="ARBA00022857"/>
    </source>
</evidence>
<comment type="caution">
    <text evidence="13">The sequence shown here is derived from an EMBL/GenBank/DDBJ whole genome shotgun (WGS) entry which is preliminary data.</text>
</comment>
<sequence length="422" mass="45104">MTTSDPGVSHSTSFAPETSSTVELSAHFDSPQSITVLGATGSIGTSTLDVIARHPERYHVHALTAHRSRDALLRLCQAHRPQLAVLDRAEDADWLAIQLKAAGLATEVRHGETALAEVASAPEVDIVMAAIVGAAGLLPTLAAVRSGKRVLLANKEALVMSGALFMSAVAESGAALLPIDSEHNAIFQCLPPQHRGGLAHQGVTQLLLTASGGPFRGYDRQQLAAVTPEQACAHPNWSMGRKISVDSATLMNKGLELIEACWLFDARPDQIQVVVHPQSVIHSMAAYSDGSVLAQLGNPDMRTPIAYGLAWPERIDAGVQALDLFSVARLDFESADEQAFPCLRLAREAMQAGGTAPAILNAANEIAVSAFLERRIGFNGIADMVEWVRDEVALTPADELPQVLAADQRARQLAQVWLERQR</sequence>
<dbReference type="InterPro" id="IPR026877">
    <property type="entry name" value="DXPR_C"/>
</dbReference>
<dbReference type="PIRSF" id="PIRSF006205">
    <property type="entry name" value="Dxp_reductismrs"/>
    <property type="match status" value="1"/>
</dbReference>
<evidence type="ECO:0000256" key="1">
    <source>
        <dbReference type="ARBA" id="ARBA00005094"/>
    </source>
</evidence>
<dbReference type="InterPro" id="IPR036291">
    <property type="entry name" value="NAD(P)-bd_dom_sf"/>
</dbReference>
<feature type="binding site" evidence="9">
    <location>
        <position position="180"/>
    </location>
    <ligand>
        <name>Mn(2+)</name>
        <dbReference type="ChEBI" id="CHEBI:29035"/>
    </ligand>
</feature>
<comment type="catalytic activity">
    <reaction evidence="8">
        <text>2-C-methyl-D-erythritol 4-phosphate + NADP(+) = 1-deoxy-D-xylulose 5-phosphate + NADPH + H(+)</text>
        <dbReference type="Rhea" id="RHEA:13717"/>
        <dbReference type="ChEBI" id="CHEBI:15378"/>
        <dbReference type="ChEBI" id="CHEBI:57783"/>
        <dbReference type="ChEBI" id="CHEBI:57792"/>
        <dbReference type="ChEBI" id="CHEBI:58262"/>
        <dbReference type="ChEBI" id="CHEBI:58349"/>
        <dbReference type="EC" id="1.1.1.267"/>
    </reaction>
    <physiologicalReaction direction="right-to-left" evidence="8">
        <dbReference type="Rhea" id="RHEA:13719"/>
    </physiologicalReaction>
</comment>
<keyword evidence="7 9" id="KW-0414">Isoprene biosynthesis</keyword>
<dbReference type="RefSeq" id="WP_021819822.1">
    <property type="nucleotide sequence ID" value="NZ_AVBC01000039.1"/>
</dbReference>
<evidence type="ECO:0000259" key="12">
    <source>
        <dbReference type="Pfam" id="PF13288"/>
    </source>
</evidence>
<keyword evidence="14" id="KW-1185">Reference proteome</keyword>
<dbReference type="OrthoDB" id="9806546at2"/>
<dbReference type="AlphaFoldDB" id="W1N492"/>
<feature type="binding site" evidence="9">
    <location>
        <position position="156"/>
    </location>
    <ligand>
        <name>NADPH</name>
        <dbReference type="ChEBI" id="CHEBI:57783"/>
    </ligand>
</feature>
<feature type="domain" description="1-deoxy-D-xylulose 5-phosphate reductoisomerase C-terminal" evidence="11">
    <location>
        <begin position="176"/>
        <end position="264"/>
    </location>
</feature>
<protein>
    <recommendedName>
        <fullName evidence="9">1-deoxy-D-xylulose 5-phosphate reductoisomerase</fullName>
        <shortName evidence="9">DXP reductoisomerase</shortName>
        <ecNumber evidence="9">1.1.1.267</ecNumber>
    </recommendedName>
    <alternativeName>
        <fullName evidence="9">1-deoxyxylulose-5-phosphate reductoisomerase</fullName>
    </alternativeName>
    <alternativeName>
        <fullName evidence="9">2-C-methyl-D-erythritol 4-phosphate synthase</fullName>
    </alternativeName>
</protein>
<dbReference type="eggNOG" id="COG0743">
    <property type="taxonomic scope" value="Bacteria"/>
</dbReference>
<feature type="binding site" evidence="9">
    <location>
        <position position="211"/>
    </location>
    <ligand>
        <name>1-deoxy-D-xylulose 5-phosphate</name>
        <dbReference type="ChEBI" id="CHEBI:57792"/>
    </ligand>
</feature>
<evidence type="ECO:0000256" key="8">
    <source>
        <dbReference type="ARBA" id="ARBA00048543"/>
    </source>
</evidence>
<comment type="caution">
    <text evidence="9">Lacks conserved residue(s) required for the propagation of feature annotation.</text>
</comment>
<evidence type="ECO:0000256" key="7">
    <source>
        <dbReference type="ARBA" id="ARBA00023229"/>
    </source>
</evidence>
<feature type="binding site" evidence="9">
    <location>
        <position position="256"/>
    </location>
    <ligand>
        <name>1-deoxy-D-xylulose 5-phosphate</name>
        <dbReference type="ChEBI" id="CHEBI:57792"/>
    </ligand>
</feature>
<dbReference type="GO" id="GO:0030604">
    <property type="term" value="F:1-deoxy-D-xylulose-5-phosphate reductoisomerase activity"/>
    <property type="evidence" value="ECO:0007669"/>
    <property type="project" value="UniProtKB-UniRule"/>
</dbReference>
<keyword evidence="5 9" id="KW-0560">Oxidoreductase</keyword>
<evidence type="ECO:0000259" key="11">
    <source>
        <dbReference type="Pfam" id="PF08436"/>
    </source>
</evidence>
<feature type="domain" description="DXP reductoisomerase C-terminal" evidence="12">
    <location>
        <begin position="296"/>
        <end position="412"/>
    </location>
</feature>
<name>W1N492_9GAMM</name>
<comment type="similarity">
    <text evidence="2 9">Belongs to the DXR family.</text>
</comment>
<dbReference type="PANTHER" id="PTHR30525">
    <property type="entry name" value="1-DEOXY-D-XYLULOSE 5-PHOSPHATE REDUCTOISOMERASE"/>
    <property type="match status" value="1"/>
</dbReference>
<dbReference type="UniPathway" id="UPA00056">
    <property type="reaction ID" value="UER00092"/>
</dbReference>
<keyword evidence="9" id="KW-0460">Magnesium</keyword>
<dbReference type="EMBL" id="AVBC01000039">
    <property type="protein sequence ID" value="ERL49775.1"/>
    <property type="molecule type" value="Genomic_DNA"/>
</dbReference>
<feature type="binding site" evidence="9">
    <location>
        <position position="182"/>
    </location>
    <ligand>
        <name>1-deoxy-D-xylulose 5-phosphate</name>
        <dbReference type="ChEBI" id="CHEBI:57792"/>
    </ligand>
</feature>
<organism evidence="13 14">
    <name type="scientific">Halomonas huangheensis</name>
    <dbReference type="NCBI Taxonomy" id="1178482"/>
    <lineage>
        <taxon>Bacteria</taxon>
        <taxon>Pseudomonadati</taxon>
        <taxon>Pseudomonadota</taxon>
        <taxon>Gammaproteobacteria</taxon>
        <taxon>Oceanospirillales</taxon>
        <taxon>Halomonadaceae</taxon>
        <taxon>Halomonas</taxon>
    </lineage>
</organism>
<dbReference type="HAMAP" id="MF_00183">
    <property type="entry name" value="DXP_reductoisom"/>
    <property type="match status" value="1"/>
</dbReference>
<dbReference type="InterPro" id="IPR013644">
    <property type="entry name" value="DXP_reductoisomerase_C"/>
</dbReference>
<feature type="binding site" evidence="9">
    <location>
        <position position="41"/>
    </location>
    <ligand>
        <name>NADPH</name>
        <dbReference type="ChEBI" id="CHEBI:57783"/>
    </ligand>
</feature>
<dbReference type="EC" id="1.1.1.267" evidence="9"/>
<keyword evidence="4 9" id="KW-0521">NADP</keyword>
<dbReference type="NCBIfam" id="TIGR00243">
    <property type="entry name" value="Dxr"/>
    <property type="match status" value="1"/>
</dbReference>
<dbReference type="GO" id="GO:0070402">
    <property type="term" value="F:NADPH binding"/>
    <property type="evidence" value="ECO:0007669"/>
    <property type="project" value="InterPro"/>
</dbReference>
<feature type="binding site" evidence="9">
    <location>
        <position position="43"/>
    </location>
    <ligand>
        <name>NADPH</name>
        <dbReference type="ChEBI" id="CHEBI:57783"/>
    </ligand>
</feature>
<comment type="function">
    <text evidence="9">Catalyzes the NADPH-dependent rearrangement and reduction of 1-deoxy-D-xylulose-5-phosphate (DXP) to 2-C-methyl-D-erythritol 4-phosphate (MEP).</text>
</comment>
<proteinExistence type="inferred from homology"/>
<dbReference type="GO" id="GO:0051484">
    <property type="term" value="P:isopentenyl diphosphate biosynthetic process, methylerythritol 4-phosphate pathway involved in terpenoid biosynthetic process"/>
    <property type="evidence" value="ECO:0007669"/>
    <property type="project" value="UniProtKB-ARBA"/>
</dbReference>
<evidence type="ECO:0000256" key="2">
    <source>
        <dbReference type="ARBA" id="ARBA00006825"/>
    </source>
</evidence>
<dbReference type="NCBIfam" id="NF003938">
    <property type="entry name" value="PRK05447.1-1"/>
    <property type="match status" value="1"/>
</dbReference>
<feature type="binding site" evidence="9">
    <location>
        <position position="247"/>
    </location>
    <ligand>
        <name>1-deoxy-D-xylulose 5-phosphate</name>
        <dbReference type="ChEBI" id="CHEBI:57792"/>
    </ligand>
</feature>
<dbReference type="InterPro" id="IPR036169">
    <property type="entry name" value="DXPR_C_sf"/>
</dbReference>
<feature type="binding site" evidence="9">
    <location>
        <position position="67"/>
    </location>
    <ligand>
        <name>NADPH</name>
        <dbReference type="ChEBI" id="CHEBI:57783"/>
    </ligand>
</feature>
<evidence type="ECO:0000313" key="14">
    <source>
        <dbReference type="Proteomes" id="UP000019113"/>
    </source>
</evidence>
<feature type="binding site" evidence="9">
    <location>
        <position position="154"/>
    </location>
    <ligand>
        <name>NADPH</name>
        <dbReference type="ChEBI" id="CHEBI:57783"/>
    </ligand>
</feature>
<feature type="binding site" evidence="9">
    <location>
        <position position="240"/>
    </location>
    <ligand>
        <name>NADPH</name>
        <dbReference type="ChEBI" id="CHEBI:57783"/>
    </ligand>
</feature>
<evidence type="ECO:0000256" key="3">
    <source>
        <dbReference type="ARBA" id="ARBA00022723"/>
    </source>
</evidence>
<feature type="binding site" evidence="9">
    <location>
        <position position="182"/>
    </location>
    <ligand>
        <name>Mn(2+)</name>
        <dbReference type="ChEBI" id="CHEBI:29035"/>
    </ligand>
</feature>
<keyword evidence="6 9" id="KW-0464">Manganese</keyword>
<evidence type="ECO:0000256" key="6">
    <source>
        <dbReference type="ARBA" id="ARBA00023211"/>
    </source>
</evidence>
<evidence type="ECO:0000313" key="13">
    <source>
        <dbReference type="EMBL" id="ERL49775.1"/>
    </source>
</evidence>
<feature type="binding site" evidence="9">
    <location>
        <position position="155"/>
    </location>
    <ligand>
        <name>1-deoxy-D-xylulose 5-phosphate</name>
        <dbReference type="ChEBI" id="CHEBI:57792"/>
    </ligand>
</feature>
<feature type="binding site" evidence="9">
    <location>
        <position position="252"/>
    </location>
    <ligand>
        <name>1-deoxy-D-xylulose 5-phosphate</name>
        <dbReference type="ChEBI" id="CHEBI:57792"/>
    </ligand>
</feature>
<feature type="binding site" evidence="9">
    <location>
        <position position="42"/>
    </location>
    <ligand>
        <name>NADPH</name>
        <dbReference type="ChEBI" id="CHEBI:57783"/>
    </ligand>
</feature>
<dbReference type="Pfam" id="PF13288">
    <property type="entry name" value="DXPR_C"/>
    <property type="match status" value="1"/>
</dbReference>
<feature type="binding site" evidence="9">
    <location>
        <position position="256"/>
    </location>
    <ligand>
        <name>Mn(2+)</name>
        <dbReference type="ChEBI" id="CHEBI:29035"/>
    </ligand>
</feature>
<dbReference type="NCBIfam" id="NF009114">
    <property type="entry name" value="PRK12464.1"/>
    <property type="match status" value="1"/>
</dbReference>
<comment type="pathway">
    <text evidence="1 9">Isoprenoid biosynthesis; isopentenyl diphosphate biosynthesis via DXP pathway; isopentenyl diphosphate from 1-deoxy-D-xylulose 5-phosphate: step 1/6.</text>
</comment>
<evidence type="ECO:0000259" key="10">
    <source>
        <dbReference type="Pfam" id="PF02670"/>
    </source>
</evidence>
<comment type="cofactor">
    <cofactor evidence="9">
        <name>Mg(2+)</name>
        <dbReference type="ChEBI" id="CHEBI:18420"/>
    </cofactor>
    <cofactor evidence="9">
        <name>Mn(2+)</name>
        <dbReference type="ChEBI" id="CHEBI:29035"/>
    </cofactor>
</comment>
<accession>W1N492</accession>
<dbReference type="GO" id="GO:0030145">
    <property type="term" value="F:manganese ion binding"/>
    <property type="evidence" value="ECO:0007669"/>
    <property type="project" value="TreeGrafter"/>
</dbReference>
<dbReference type="SUPFAM" id="SSF55347">
    <property type="entry name" value="Glyceraldehyde-3-phosphate dehydrogenase-like, C-terminal domain"/>
    <property type="match status" value="1"/>
</dbReference>
<reference evidence="13 14" key="1">
    <citation type="submission" date="2013-08" db="EMBL/GenBank/DDBJ databases">
        <title>draft genome of Halomonas huanghegensis, strain BJGMM-B45T.</title>
        <authorList>
            <person name="Miao C."/>
            <person name="Wan Y."/>
            <person name="Jin W."/>
        </authorList>
    </citation>
    <scope>NUCLEOTIDE SEQUENCE [LARGE SCALE GENOMIC DNA]</scope>
    <source>
        <strain evidence="13 14">BJGMM-B45</strain>
    </source>
</reference>
<feature type="binding site" evidence="9">
    <location>
        <position position="234"/>
    </location>
    <ligand>
        <name>1-deoxy-D-xylulose 5-phosphate</name>
        <dbReference type="ChEBI" id="CHEBI:57792"/>
    </ligand>
</feature>
<gene>
    <name evidence="9" type="primary">dxr</name>
    <name evidence="13" type="ORF">BJB45_01260</name>
</gene>
<dbReference type="InterPro" id="IPR003821">
    <property type="entry name" value="DXP_reductoisomerase"/>
</dbReference>
<feature type="binding site" evidence="9">
    <location>
        <position position="40"/>
    </location>
    <ligand>
        <name>NADPH</name>
        <dbReference type="ChEBI" id="CHEBI:57783"/>
    </ligand>
</feature>
<dbReference type="STRING" id="1178482.AR456_02810"/>
<evidence type="ECO:0000256" key="9">
    <source>
        <dbReference type="HAMAP-Rule" id="MF_00183"/>
    </source>
</evidence>
<feature type="binding site" evidence="9">
    <location>
        <position position="181"/>
    </location>
    <ligand>
        <name>1-deoxy-D-xylulose 5-phosphate</name>
        <dbReference type="ChEBI" id="CHEBI:57792"/>
    </ligand>
</feature>
<feature type="domain" description="1-deoxy-D-xylulose 5-phosphate reductoisomerase N-terminal" evidence="10">
    <location>
        <begin position="34"/>
        <end position="162"/>
    </location>
</feature>
<dbReference type="InterPro" id="IPR013512">
    <property type="entry name" value="DXP_reductoisomerase_N"/>
</dbReference>
<dbReference type="SUPFAM" id="SSF51735">
    <property type="entry name" value="NAD(P)-binding Rossmann-fold domains"/>
    <property type="match status" value="1"/>
</dbReference>
<dbReference type="Pfam" id="PF02670">
    <property type="entry name" value="DXP_reductoisom"/>
    <property type="match status" value="1"/>
</dbReference>
<evidence type="ECO:0000256" key="5">
    <source>
        <dbReference type="ARBA" id="ARBA00023002"/>
    </source>
</evidence>
<dbReference type="Gene3D" id="1.10.1740.10">
    <property type="match status" value="1"/>
</dbReference>
<dbReference type="FunFam" id="3.40.50.720:FF:000045">
    <property type="entry name" value="1-deoxy-D-xylulose 5-phosphate reductoisomerase"/>
    <property type="match status" value="1"/>
</dbReference>
<dbReference type="SUPFAM" id="SSF69055">
    <property type="entry name" value="1-deoxy-D-xylulose-5-phosphate reductoisomerase, C-terminal domain"/>
    <property type="match status" value="1"/>
</dbReference>